<name>A0A6A5STG7_9PLEO</name>
<evidence type="ECO:0000313" key="2">
    <source>
        <dbReference type="Proteomes" id="UP000800038"/>
    </source>
</evidence>
<protein>
    <submittedName>
        <fullName evidence="1">Uncharacterized protein</fullName>
    </submittedName>
</protein>
<accession>A0A6A5STG7</accession>
<evidence type="ECO:0000313" key="1">
    <source>
        <dbReference type="EMBL" id="KAF1943905.1"/>
    </source>
</evidence>
<sequence>MSYYNIYPSPRINYMVCSTCSTETFAWLAEVFACFICGSCDYVFPDTSTQHTSEEGIQTERNQEYKDEYRKLGALSVAKGGRKRKRSLSDDGWRV</sequence>
<dbReference type="AlphaFoldDB" id="A0A6A5STG7"/>
<dbReference type="EMBL" id="ML976021">
    <property type="protein sequence ID" value="KAF1943905.1"/>
    <property type="molecule type" value="Genomic_DNA"/>
</dbReference>
<keyword evidence="2" id="KW-1185">Reference proteome</keyword>
<gene>
    <name evidence="1" type="ORF">EJ02DRAFT_342204</name>
</gene>
<reference evidence="1" key="1">
    <citation type="journal article" date="2020" name="Stud. Mycol.">
        <title>101 Dothideomycetes genomes: a test case for predicting lifestyles and emergence of pathogens.</title>
        <authorList>
            <person name="Haridas S."/>
            <person name="Albert R."/>
            <person name="Binder M."/>
            <person name="Bloem J."/>
            <person name="Labutti K."/>
            <person name="Salamov A."/>
            <person name="Andreopoulos B."/>
            <person name="Baker S."/>
            <person name="Barry K."/>
            <person name="Bills G."/>
            <person name="Bluhm B."/>
            <person name="Cannon C."/>
            <person name="Castanera R."/>
            <person name="Culley D."/>
            <person name="Daum C."/>
            <person name="Ezra D."/>
            <person name="Gonzalez J."/>
            <person name="Henrissat B."/>
            <person name="Kuo A."/>
            <person name="Liang C."/>
            <person name="Lipzen A."/>
            <person name="Lutzoni F."/>
            <person name="Magnuson J."/>
            <person name="Mondo S."/>
            <person name="Nolan M."/>
            <person name="Ohm R."/>
            <person name="Pangilinan J."/>
            <person name="Park H.-J."/>
            <person name="Ramirez L."/>
            <person name="Alfaro M."/>
            <person name="Sun H."/>
            <person name="Tritt A."/>
            <person name="Yoshinaga Y."/>
            <person name="Zwiers L.-H."/>
            <person name="Turgeon B."/>
            <person name="Goodwin S."/>
            <person name="Spatafora J."/>
            <person name="Crous P."/>
            <person name="Grigoriev I."/>
        </authorList>
    </citation>
    <scope>NUCLEOTIDE SEQUENCE</scope>
    <source>
        <strain evidence="1">CBS 161.51</strain>
    </source>
</reference>
<dbReference type="Proteomes" id="UP000800038">
    <property type="component" value="Unassembled WGS sequence"/>
</dbReference>
<proteinExistence type="predicted"/>
<organism evidence="1 2">
    <name type="scientific">Clathrospora elynae</name>
    <dbReference type="NCBI Taxonomy" id="706981"/>
    <lineage>
        <taxon>Eukaryota</taxon>
        <taxon>Fungi</taxon>
        <taxon>Dikarya</taxon>
        <taxon>Ascomycota</taxon>
        <taxon>Pezizomycotina</taxon>
        <taxon>Dothideomycetes</taxon>
        <taxon>Pleosporomycetidae</taxon>
        <taxon>Pleosporales</taxon>
        <taxon>Diademaceae</taxon>
        <taxon>Clathrospora</taxon>
    </lineage>
</organism>
<dbReference type="OrthoDB" id="10458914at2759"/>